<keyword evidence="3" id="KW-1185">Reference proteome</keyword>
<evidence type="ECO:0008006" key="4">
    <source>
        <dbReference type="Google" id="ProtNLM"/>
    </source>
</evidence>
<dbReference type="EMBL" id="JAQQXQ010000004">
    <property type="protein sequence ID" value="MDC8754321.1"/>
    <property type="molecule type" value="Genomic_DNA"/>
</dbReference>
<feature type="chain" id="PRO_5045564816" description="GLPGLI family protein" evidence="1">
    <location>
        <begin position="22"/>
        <end position="314"/>
    </location>
</feature>
<accession>A0ABT5JNH2</accession>
<dbReference type="RefSeq" id="WP_273677215.1">
    <property type="nucleotide sequence ID" value="NZ_JAQQXQ010000004.1"/>
</dbReference>
<keyword evidence="1" id="KW-0732">Signal</keyword>
<evidence type="ECO:0000313" key="2">
    <source>
        <dbReference type="EMBL" id="MDC8754321.1"/>
    </source>
</evidence>
<sequence>MKRIVTLIAGAIALAATPAAAEKIKPDIAEYKAVEAKNLASGKQKIDPAKAYIYIKSRRNRSNGLFLKTPNAEEIANYEAKWREEFEDEVRKYPGRLKNWEIQQQSGRGRGEKPVEPTEESFAIAPIDMRMMVPFGPQFIFDKTEGEEKTFSYLIEVEPGEYTYYGPMLYMPNGQVFGVCYCMGSVKFEAKAGQITSLGDFLGLGWADRAALEQSTFERTLLPDRPAVPTDWSVPESLAQYPNAKAELRAAGKRNNFIRALVGRIPPVPGVLAYERDVPVDLIGLAEAKAKAAAEAEAAVTVGDEPPATPDPAP</sequence>
<evidence type="ECO:0000256" key="1">
    <source>
        <dbReference type="SAM" id="SignalP"/>
    </source>
</evidence>
<feature type="signal peptide" evidence="1">
    <location>
        <begin position="1"/>
        <end position="21"/>
    </location>
</feature>
<name>A0ABT5JNH2_9SPHN</name>
<protein>
    <recommendedName>
        <fullName evidence="4">GLPGLI family protein</fullName>
    </recommendedName>
</protein>
<reference evidence="2 3" key="1">
    <citation type="submission" date="2022-10" db="EMBL/GenBank/DDBJ databases">
        <title>Erythrobacter sp. sf7 Genome sequencing.</title>
        <authorList>
            <person name="Park S."/>
        </authorList>
    </citation>
    <scope>NUCLEOTIDE SEQUENCE [LARGE SCALE GENOMIC DNA]</scope>
    <source>
        <strain evidence="3">sf7</strain>
    </source>
</reference>
<dbReference type="Proteomes" id="UP001216558">
    <property type="component" value="Unassembled WGS sequence"/>
</dbReference>
<gene>
    <name evidence="2" type="ORF">OIK40_06645</name>
</gene>
<organism evidence="2 3">
    <name type="scientific">Erythrobacter fulvus</name>
    <dbReference type="NCBI Taxonomy" id="2987523"/>
    <lineage>
        <taxon>Bacteria</taxon>
        <taxon>Pseudomonadati</taxon>
        <taxon>Pseudomonadota</taxon>
        <taxon>Alphaproteobacteria</taxon>
        <taxon>Sphingomonadales</taxon>
        <taxon>Erythrobacteraceae</taxon>
        <taxon>Erythrobacter/Porphyrobacter group</taxon>
        <taxon>Erythrobacter</taxon>
    </lineage>
</organism>
<proteinExistence type="predicted"/>
<comment type="caution">
    <text evidence="2">The sequence shown here is derived from an EMBL/GenBank/DDBJ whole genome shotgun (WGS) entry which is preliminary data.</text>
</comment>
<evidence type="ECO:0000313" key="3">
    <source>
        <dbReference type="Proteomes" id="UP001216558"/>
    </source>
</evidence>